<keyword evidence="3" id="KW-1185">Reference proteome</keyword>
<dbReference type="RefSeq" id="WP_007190909.1">
    <property type="nucleotide sequence ID" value="NZ_AFWV01000001.1"/>
</dbReference>
<dbReference type="EMBL" id="AFWV01000001">
    <property type="protein sequence ID" value="EGV20253.1"/>
    <property type="molecule type" value="Genomic_DNA"/>
</dbReference>
<dbReference type="Gene3D" id="1.10.287.70">
    <property type="match status" value="1"/>
</dbReference>
<organism evidence="2 3">
    <name type="scientific">Thiocapsa marina 5811</name>
    <dbReference type="NCBI Taxonomy" id="768671"/>
    <lineage>
        <taxon>Bacteria</taxon>
        <taxon>Pseudomonadati</taxon>
        <taxon>Pseudomonadota</taxon>
        <taxon>Gammaproteobacteria</taxon>
        <taxon>Chromatiales</taxon>
        <taxon>Chromatiaceae</taxon>
        <taxon>Thiocapsa</taxon>
    </lineage>
</organism>
<accession>F9U530</accession>
<dbReference type="Pfam" id="PF07885">
    <property type="entry name" value="Ion_trans_2"/>
    <property type="match status" value="1"/>
</dbReference>
<protein>
    <recommendedName>
        <fullName evidence="1">Potassium channel domain-containing protein</fullName>
    </recommendedName>
</protein>
<dbReference type="STRING" id="768671.ThimaDRAFT_0031"/>
<sequence length="101" mass="10944">MWQGSRHTPFANQTVGPRPSIRASEHASYRVRFVIGATTIHSVDTVVASLFSFATPTTVSYGDITLLHPLARSVVAMTGLIGQLDPAILVARPVTLYRRAP</sequence>
<dbReference type="OrthoDB" id="9813518at2"/>
<reference evidence="2 3" key="1">
    <citation type="submission" date="2011-06" db="EMBL/GenBank/DDBJ databases">
        <title>The draft genome of Thiocapsa marina 5811.</title>
        <authorList>
            <consortium name="US DOE Joint Genome Institute (JGI-PGF)"/>
            <person name="Lucas S."/>
            <person name="Han J."/>
            <person name="Cheng J.-F."/>
            <person name="Goodwin L."/>
            <person name="Pitluck S."/>
            <person name="Peters L."/>
            <person name="Land M.L."/>
            <person name="Hauser L."/>
            <person name="Vogl K."/>
            <person name="Liu Z."/>
            <person name="Imhoff J."/>
            <person name="Thiel V."/>
            <person name="Frigaard N.-U."/>
            <person name="Bryant D."/>
            <person name="Woyke T.J."/>
        </authorList>
    </citation>
    <scope>NUCLEOTIDE SEQUENCE [LARGE SCALE GENOMIC DNA]</scope>
    <source>
        <strain evidence="2 3">5811</strain>
    </source>
</reference>
<evidence type="ECO:0000259" key="1">
    <source>
        <dbReference type="Pfam" id="PF07885"/>
    </source>
</evidence>
<dbReference type="AlphaFoldDB" id="F9U530"/>
<evidence type="ECO:0000313" key="2">
    <source>
        <dbReference type="EMBL" id="EGV20253.1"/>
    </source>
</evidence>
<name>F9U530_9GAMM</name>
<feature type="domain" description="Potassium channel" evidence="1">
    <location>
        <begin position="37"/>
        <end position="84"/>
    </location>
</feature>
<proteinExistence type="predicted"/>
<dbReference type="SUPFAM" id="SSF81324">
    <property type="entry name" value="Voltage-gated potassium channels"/>
    <property type="match status" value="1"/>
</dbReference>
<evidence type="ECO:0000313" key="3">
    <source>
        <dbReference type="Proteomes" id="UP000005459"/>
    </source>
</evidence>
<dbReference type="Proteomes" id="UP000005459">
    <property type="component" value="Unassembled WGS sequence"/>
</dbReference>
<dbReference type="InterPro" id="IPR013099">
    <property type="entry name" value="K_chnl_dom"/>
</dbReference>
<gene>
    <name evidence="2" type="ORF">ThimaDRAFT_0031</name>
</gene>